<evidence type="ECO:0000256" key="1">
    <source>
        <dbReference type="ARBA" id="ARBA00004496"/>
    </source>
</evidence>
<dbReference type="AlphaFoldDB" id="A0A0W0XIU1"/>
<keyword evidence="5" id="KW-0143">Chaperone</keyword>
<evidence type="ECO:0000256" key="4">
    <source>
        <dbReference type="ARBA" id="ARBA00022490"/>
    </source>
</evidence>
<evidence type="ECO:0000256" key="3">
    <source>
        <dbReference type="ARBA" id="ARBA00019418"/>
    </source>
</evidence>
<organism evidence="6 7">
    <name type="scientific">Legionella oakridgensis</name>
    <dbReference type="NCBI Taxonomy" id="29423"/>
    <lineage>
        <taxon>Bacteria</taxon>
        <taxon>Pseudomonadati</taxon>
        <taxon>Pseudomonadota</taxon>
        <taxon>Gammaproteobacteria</taxon>
        <taxon>Legionellales</taxon>
        <taxon>Legionellaceae</taxon>
        <taxon>Legionella</taxon>
    </lineage>
</organism>
<keyword evidence="4" id="KW-0963">Cytoplasm</keyword>
<comment type="caution">
    <text evidence="6">The sequence shown here is derived from an EMBL/GenBank/DDBJ whole genome shotgun (WGS) entry which is preliminary data.</text>
</comment>
<proteinExistence type="inferred from homology"/>
<dbReference type="Gene3D" id="1.10.150.250">
    <property type="entry name" value="Flavinator of succinate dehydrogenase"/>
    <property type="match status" value="1"/>
</dbReference>
<name>A0A0W0XIU1_9GAMM</name>
<accession>A0A0W0XIU1</accession>
<dbReference type="InterPro" id="IPR036714">
    <property type="entry name" value="SDH_sf"/>
</dbReference>
<sequence length="83" mass="9904">MISSEKRAKIIWHCRRGMLELDLILNRFMEKQFEFLSSNQVEAFEKLLSCQDPDIYAWLMGYEQPKDRELIDIVAIVKHHGNH</sequence>
<dbReference type="EMBL" id="LNYP01000003">
    <property type="protein sequence ID" value="KTD44460.1"/>
    <property type="molecule type" value="Genomic_DNA"/>
</dbReference>
<gene>
    <name evidence="6" type="primary">cptB</name>
    <name evidence="6" type="ORF">Loak_0160</name>
</gene>
<dbReference type="PANTHER" id="PTHR39585">
    <property type="entry name" value="FAD ASSEMBLY FACTOR SDHE"/>
    <property type="match status" value="1"/>
</dbReference>
<comment type="similarity">
    <text evidence="2">Belongs to the SdhE FAD assembly factor family.</text>
</comment>
<reference evidence="6 7" key="1">
    <citation type="submission" date="2015-11" db="EMBL/GenBank/DDBJ databases">
        <title>Genomic analysis of 38 Legionella species identifies large and diverse effector repertoires.</title>
        <authorList>
            <person name="Burstein D."/>
            <person name="Amaro F."/>
            <person name="Zusman T."/>
            <person name="Lifshitz Z."/>
            <person name="Cohen O."/>
            <person name="Gilbert J.A."/>
            <person name="Pupko T."/>
            <person name="Shuman H.A."/>
            <person name="Segal G."/>
        </authorList>
    </citation>
    <scope>NUCLEOTIDE SEQUENCE [LARGE SCALE GENOMIC DNA]</scope>
    <source>
        <strain evidence="6 7">Oak Ridge-10</strain>
    </source>
</reference>
<dbReference type="RefSeq" id="WP_025385683.1">
    <property type="nucleotide sequence ID" value="NZ_LCUA01000023.1"/>
</dbReference>
<evidence type="ECO:0000256" key="5">
    <source>
        <dbReference type="ARBA" id="ARBA00023186"/>
    </source>
</evidence>
<evidence type="ECO:0000313" key="6">
    <source>
        <dbReference type="EMBL" id="KTD44460.1"/>
    </source>
</evidence>
<protein>
    <recommendedName>
        <fullName evidence="3">FAD assembly factor SdhE</fullName>
    </recommendedName>
</protein>
<evidence type="ECO:0000313" key="7">
    <source>
        <dbReference type="Proteomes" id="UP000054858"/>
    </source>
</evidence>
<dbReference type="InterPro" id="IPR005631">
    <property type="entry name" value="SDH"/>
</dbReference>
<dbReference type="InterPro" id="IPR050531">
    <property type="entry name" value="SdhE_FAD_assembly_factor"/>
</dbReference>
<dbReference type="GO" id="GO:0006105">
    <property type="term" value="P:succinate metabolic process"/>
    <property type="evidence" value="ECO:0007669"/>
    <property type="project" value="TreeGrafter"/>
</dbReference>
<evidence type="ECO:0000256" key="2">
    <source>
        <dbReference type="ARBA" id="ARBA00008571"/>
    </source>
</evidence>
<dbReference type="PANTHER" id="PTHR39585:SF1">
    <property type="entry name" value="FAD ASSEMBLY FACTOR SDHE"/>
    <property type="match status" value="1"/>
</dbReference>
<dbReference type="Proteomes" id="UP000054858">
    <property type="component" value="Unassembled WGS sequence"/>
</dbReference>
<dbReference type="GO" id="GO:0005737">
    <property type="term" value="C:cytoplasm"/>
    <property type="evidence" value="ECO:0007669"/>
    <property type="project" value="UniProtKB-SubCell"/>
</dbReference>
<dbReference type="SUPFAM" id="SSF109910">
    <property type="entry name" value="YgfY-like"/>
    <property type="match status" value="1"/>
</dbReference>
<comment type="subcellular location">
    <subcellularLocation>
        <location evidence="1">Cytoplasm</location>
    </subcellularLocation>
</comment>
<dbReference type="Pfam" id="PF03937">
    <property type="entry name" value="Sdh5"/>
    <property type="match status" value="1"/>
</dbReference>